<dbReference type="InterPro" id="IPR034012">
    <property type="entry name" value="Zn_ribbon_RPB9_C"/>
</dbReference>
<evidence type="ECO:0000256" key="7">
    <source>
        <dbReference type="PROSITE-ProRule" id="PRU00472"/>
    </source>
</evidence>
<evidence type="ECO:0000259" key="8">
    <source>
        <dbReference type="PROSITE" id="PS51133"/>
    </source>
</evidence>
<dbReference type="GO" id="GO:0006367">
    <property type="term" value="P:transcription initiation at RNA polymerase II promoter"/>
    <property type="evidence" value="ECO:0007669"/>
    <property type="project" value="TreeGrafter"/>
</dbReference>
<dbReference type="GO" id="GO:0008270">
    <property type="term" value="F:zinc ion binding"/>
    <property type="evidence" value="ECO:0007669"/>
    <property type="project" value="UniProtKB-KW"/>
</dbReference>
<feature type="domain" description="TFIIS-type" evidence="8">
    <location>
        <begin position="66"/>
        <end position="106"/>
    </location>
</feature>
<feature type="non-terminal residue" evidence="9">
    <location>
        <position position="1"/>
    </location>
</feature>
<dbReference type="Gene3D" id="2.20.25.10">
    <property type="match status" value="2"/>
</dbReference>
<dbReference type="InterPro" id="IPR012164">
    <property type="entry name" value="Rpa12/Rpb9/Rpc10/TFS"/>
</dbReference>
<evidence type="ECO:0000313" key="10">
    <source>
        <dbReference type="Proteomes" id="UP000886523"/>
    </source>
</evidence>
<evidence type="ECO:0000256" key="1">
    <source>
        <dbReference type="ARBA" id="ARBA00011730"/>
    </source>
</evidence>
<proteinExistence type="predicted"/>
<dbReference type="CDD" id="cd10508">
    <property type="entry name" value="Zn-ribbon_RPB9"/>
    <property type="match status" value="1"/>
</dbReference>
<evidence type="ECO:0000256" key="4">
    <source>
        <dbReference type="ARBA" id="ARBA00022771"/>
    </source>
</evidence>
<keyword evidence="4 7" id="KW-0863">Zinc-finger</keyword>
<dbReference type="SMART" id="SM00440">
    <property type="entry name" value="ZnF_C2C2"/>
    <property type="match status" value="1"/>
</dbReference>
<evidence type="ECO:0000256" key="5">
    <source>
        <dbReference type="ARBA" id="ARBA00022833"/>
    </source>
</evidence>
<dbReference type="GO" id="GO:0003899">
    <property type="term" value="F:DNA-directed RNA polymerase activity"/>
    <property type="evidence" value="ECO:0007669"/>
    <property type="project" value="InterPro"/>
</dbReference>
<dbReference type="GO" id="GO:0001193">
    <property type="term" value="P:maintenance of transcriptional fidelity during transcription elongation by RNA polymerase II"/>
    <property type="evidence" value="ECO:0007669"/>
    <property type="project" value="TreeGrafter"/>
</dbReference>
<evidence type="ECO:0000256" key="3">
    <source>
        <dbReference type="ARBA" id="ARBA00022723"/>
    </source>
</evidence>
<keyword evidence="3" id="KW-0479">Metal-binding</keyword>
<evidence type="ECO:0000256" key="2">
    <source>
        <dbReference type="ARBA" id="ARBA00015926"/>
    </source>
</evidence>
<evidence type="ECO:0000256" key="6">
    <source>
        <dbReference type="ARBA" id="ARBA00042129"/>
    </source>
</evidence>
<dbReference type="AlphaFoldDB" id="A0A9P6B2W4"/>
<dbReference type="InterPro" id="IPR001222">
    <property type="entry name" value="Znf_TFIIS"/>
</dbReference>
<dbReference type="PROSITE" id="PS51133">
    <property type="entry name" value="ZF_TFIIS_2"/>
    <property type="match status" value="1"/>
</dbReference>
<evidence type="ECO:0000313" key="9">
    <source>
        <dbReference type="EMBL" id="KAF9515955.1"/>
    </source>
</evidence>
<dbReference type="Proteomes" id="UP000886523">
    <property type="component" value="Unassembled WGS sequence"/>
</dbReference>
<gene>
    <name evidence="9" type="ORF">BS47DRAFT_1293201</name>
</gene>
<dbReference type="EMBL" id="MU128945">
    <property type="protein sequence ID" value="KAF9515955.1"/>
    <property type="molecule type" value="Genomic_DNA"/>
</dbReference>
<dbReference type="PANTHER" id="PTHR11239:SF1">
    <property type="entry name" value="DNA-DIRECTED RNA POLYMERASE II SUBUNIT RPB9"/>
    <property type="match status" value="1"/>
</dbReference>
<organism evidence="9 10">
    <name type="scientific">Hydnum rufescens UP504</name>
    <dbReference type="NCBI Taxonomy" id="1448309"/>
    <lineage>
        <taxon>Eukaryota</taxon>
        <taxon>Fungi</taxon>
        <taxon>Dikarya</taxon>
        <taxon>Basidiomycota</taxon>
        <taxon>Agaricomycotina</taxon>
        <taxon>Agaricomycetes</taxon>
        <taxon>Cantharellales</taxon>
        <taxon>Hydnaceae</taxon>
        <taxon>Hydnum</taxon>
    </lineage>
</organism>
<accession>A0A9P6B2W4</accession>
<dbReference type="GO" id="GO:0006283">
    <property type="term" value="P:transcription-coupled nucleotide-excision repair"/>
    <property type="evidence" value="ECO:0007669"/>
    <property type="project" value="TreeGrafter"/>
</dbReference>
<keyword evidence="10" id="KW-1185">Reference proteome</keyword>
<name>A0A9P6B2W4_9AGAM</name>
<protein>
    <recommendedName>
        <fullName evidence="2">DNA-directed RNA polymerase II subunit RPB9</fullName>
    </recommendedName>
    <alternativeName>
        <fullName evidence="6">DNA-directed RNA polymerase II subunit 9</fullName>
    </alternativeName>
</protein>
<dbReference type="OrthoDB" id="282270at2759"/>
<dbReference type="SUPFAM" id="SSF57783">
    <property type="entry name" value="Zinc beta-ribbon"/>
    <property type="match status" value="2"/>
</dbReference>
<reference evidence="9" key="1">
    <citation type="journal article" date="2020" name="Nat. Commun.">
        <title>Large-scale genome sequencing of mycorrhizal fungi provides insights into the early evolution of symbiotic traits.</title>
        <authorList>
            <person name="Miyauchi S."/>
            <person name="Kiss E."/>
            <person name="Kuo A."/>
            <person name="Drula E."/>
            <person name="Kohler A."/>
            <person name="Sanchez-Garcia M."/>
            <person name="Morin E."/>
            <person name="Andreopoulos B."/>
            <person name="Barry K.W."/>
            <person name="Bonito G."/>
            <person name="Buee M."/>
            <person name="Carver A."/>
            <person name="Chen C."/>
            <person name="Cichocki N."/>
            <person name="Clum A."/>
            <person name="Culley D."/>
            <person name="Crous P.W."/>
            <person name="Fauchery L."/>
            <person name="Girlanda M."/>
            <person name="Hayes R.D."/>
            <person name="Keri Z."/>
            <person name="LaButti K."/>
            <person name="Lipzen A."/>
            <person name="Lombard V."/>
            <person name="Magnuson J."/>
            <person name="Maillard F."/>
            <person name="Murat C."/>
            <person name="Nolan M."/>
            <person name="Ohm R.A."/>
            <person name="Pangilinan J."/>
            <person name="Pereira M.F."/>
            <person name="Perotto S."/>
            <person name="Peter M."/>
            <person name="Pfister S."/>
            <person name="Riley R."/>
            <person name="Sitrit Y."/>
            <person name="Stielow J.B."/>
            <person name="Szollosi G."/>
            <person name="Zifcakova L."/>
            <person name="Stursova M."/>
            <person name="Spatafora J.W."/>
            <person name="Tedersoo L."/>
            <person name="Vaario L.M."/>
            <person name="Yamada A."/>
            <person name="Yan M."/>
            <person name="Wang P."/>
            <person name="Xu J."/>
            <person name="Bruns T."/>
            <person name="Baldrian P."/>
            <person name="Vilgalys R."/>
            <person name="Dunand C."/>
            <person name="Henrissat B."/>
            <person name="Grigoriev I.V."/>
            <person name="Hibbett D."/>
            <person name="Nagy L.G."/>
            <person name="Martin F.M."/>
        </authorList>
    </citation>
    <scope>NUCLEOTIDE SEQUENCE</scope>
    <source>
        <strain evidence="9">UP504</strain>
    </source>
</reference>
<sequence>FCHHPRFSISPQSDPARRVMVLWCRSCGAEEPNQNICVYRNDLLIITKEKAGVTQDLGTDPTLPHCDIDCPTCHHHDAVFYQDQSKRTETRMILFYVCTHCGTNFVDPAVNQKGAELAEDAGD</sequence>
<dbReference type="Pfam" id="PF01096">
    <property type="entry name" value="Zn_ribbon_TFIIS"/>
    <property type="match status" value="1"/>
</dbReference>
<keyword evidence="5" id="KW-0862">Zinc</keyword>
<comment type="caution">
    <text evidence="9">The sequence shown here is derived from an EMBL/GenBank/DDBJ whole genome shotgun (WGS) entry which is preliminary data.</text>
</comment>
<dbReference type="PANTHER" id="PTHR11239">
    <property type="entry name" value="DNA-DIRECTED RNA POLYMERASE"/>
    <property type="match status" value="1"/>
</dbReference>
<comment type="subunit">
    <text evidence="1">Component of the RNA polymerase II (Pol II) complex consisting of 12 subunits.</text>
</comment>
<dbReference type="GO" id="GO:0005665">
    <property type="term" value="C:RNA polymerase II, core complex"/>
    <property type="evidence" value="ECO:0007669"/>
    <property type="project" value="TreeGrafter"/>
</dbReference>
<dbReference type="GO" id="GO:0003676">
    <property type="term" value="F:nucleic acid binding"/>
    <property type="evidence" value="ECO:0007669"/>
    <property type="project" value="InterPro"/>
</dbReference>